<dbReference type="InterPro" id="IPR014710">
    <property type="entry name" value="RmlC-like_jellyroll"/>
</dbReference>
<keyword evidence="1" id="KW-0805">Transcription regulation</keyword>
<accession>A0A1R4GYI1</accession>
<evidence type="ECO:0000256" key="2">
    <source>
        <dbReference type="ARBA" id="ARBA00023125"/>
    </source>
</evidence>
<dbReference type="InterPro" id="IPR012318">
    <property type="entry name" value="HTH_CRP"/>
</dbReference>
<dbReference type="Pfam" id="PF13545">
    <property type="entry name" value="HTH_Crp_2"/>
    <property type="match status" value="1"/>
</dbReference>
<dbReference type="PANTHER" id="PTHR24567:SF75">
    <property type="entry name" value="FUMARATE AND NITRATE REDUCTION REGULATORY PROTEIN"/>
    <property type="match status" value="1"/>
</dbReference>
<proteinExistence type="predicted"/>
<dbReference type="EMBL" id="FUKJ01000002">
    <property type="protein sequence ID" value="SJM88991.1"/>
    <property type="molecule type" value="Genomic_DNA"/>
</dbReference>
<keyword evidence="7" id="KW-1185">Reference proteome</keyword>
<dbReference type="CDD" id="cd00092">
    <property type="entry name" value="HTH_CRP"/>
    <property type="match status" value="1"/>
</dbReference>
<dbReference type="SMART" id="SM00100">
    <property type="entry name" value="cNMP"/>
    <property type="match status" value="1"/>
</dbReference>
<keyword evidence="2" id="KW-0238">DNA-binding</keyword>
<dbReference type="InterPro" id="IPR018490">
    <property type="entry name" value="cNMP-bd_dom_sf"/>
</dbReference>
<dbReference type="PROSITE" id="PS51063">
    <property type="entry name" value="HTH_CRP_2"/>
    <property type="match status" value="1"/>
</dbReference>
<dbReference type="CDD" id="cd00038">
    <property type="entry name" value="CAP_ED"/>
    <property type="match status" value="1"/>
</dbReference>
<dbReference type="InterPro" id="IPR036390">
    <property type="entry name" value="WH_DNA-bd_sf"/>
</dbReference>
<dbReference type="GO" id="GO:0005829">
    <property type="term" value="C:cytosol"/>
    <property type="evidence" value="ECO:0007669"/>
    <property type="project" value="TreeGrafter"/>
</dbReference>
<evidence type="ECO:0000256" key="1">
    <source>
        <dbReference type="ARBA" id="ARBA00023015"/>
    </source>
</evidence>
<dbReference type="NCBIfam" id="NF008365">
    <property type="entry name" value="PRK11161.1"/>
    <property type="match status" value="1"/>
</dbReference>
<dbReference type="PROSITE" id="PS50042">
    <property type="entry name" value="CNMP_BINDING_3"/>
    <property type="match status" value="1"/>
</dbReference>
<organism evidence="6 7">
    <name type="scientific">Crenothrix polyspora</name>
    <dbReference type="NCBI Taxonomy" id="360316"/>
    <lineage>
        <taxon>Bacteria</taxon>
        <taxon>Pseudomonadati</taxon>
        <taxon>Pseudomonadota</taxon>
        <taxon>Gammaproteobacteria</taxon>
        <taxon>Methylococcales</taxon>
        <taxon>Crenotrichaceae</taxon>
        <taxon>Crenothrix</taxon>
    </lineage>
</organism>
<gene>
    <name evidence="6" type="primary">fnr</name>
    <name evidence="6" type="ORF">CRENPOLYSF2_100012</name>
</gene>
<dbReference type="Gene3D" id="1.10.10.10">
    <property type="entry name" value="Winged helix-like DNA-binding domain superfamily/Winged helix DNA-binding domain"/>
    <property type="match status" value="1"/>
</dbReference>
<dbReference type="Proteomes" id="UP000195442">
    <property type="component" value="Unassembled WGS sequence"/>
</dbReference>
<feature type="domain" description="HTH crp-type" evidence="5">
    <location>
        <begin position="154"/>
        <end position="227"/>
    </location>
</feature>
<dbReference type="Gene3D" id="2.60.120.10">
    <property type="entry name" value="Jelly Rolls"/>
    <property type="match status" value="1"/>
</dbReference>
<dbReference type="Pfam" id="PF00027">
    <property type="entry name" value="cNMP_binding"/>
    <property type="match status" value="1"/>
</dbReference>
<dbReference type="AlphaFoldDB" id="A0A1R4GYI1"/>
<evidence type="ECO:0000313" key="6">
    <source>
        <dbReference type="EMBL" id="SJM88991.1"/>
    </source>
</evidence>
<evidence type="ECO:0000256" key="3">
    <source>
        <dbReference type="ARBA" id="ARBA00023163"/>
    </source>
</evidence>
<dbReference type="PRINTS" id="PR00034">
    <property type="entry name" value="HTHCRP"/>
</dbReference>
<name>A0A1R4GYI1_9GAMM</name>
<dbReference type="InterPro" id="IPR036388">
    <property type="entry name" value="WH-like_DNA-bd_sf"/>
</dbReference>
<dbReference type="InterPro" id="IPR050397">
    <property type="entry name" value="Env_Response_Regulators"/>
</dbReference>
<protein>
    <submittedName>
        <fullName evidence="6">Anaerobic regulatory protein</fullName>
    </submittedName>
</protein>
<sequence>MESNVHKISCPDCRLSDLCLPYGLQKNEVQQLATIVKNKRPIHTDEYLYLQGDTCQNLYAVKSGSFRSFIADDNGSEQTIGFYLPGELMGLDALQHGRSTCSIVALETSTVCELPLSHLNELCSQIPSLQHQMMRILGKEISSDHDKIIMLGHRSAKEKMATFLLMLSRRYSGLGFSSTEFNLSMRRQDIANFLGLTVETVSRQFTELNKDGIITVKQRGIQINDITSLKAIVKPCMPDDQLSFIA</sequence>
<evidence type="ECO:0000313" key="7">
    <source>
        <dbReference type="Proteomes" id="UP000195442"/>
    </source>
</evidence>
<keyword evidence="3" id="KW-0804">Transcription</keyword>
<dbReference type="InterPro" id="IPR000595">
    <property type="entry name" value="cNMP-bd_dom"/>
</dbReference>
<dbReference type="FunFam" id="1.10.10.10:FF:000028">
    <property type="entry name" value="Fumarate/nitrate reduction transcriptional regulator Fnr"/>
    <property type="match status" value="1"/>
</dbReference>
<dbReference type="SUPFAM" id="SSF51206">
    <property type="entry name" value="cAMP-binding domain-like"/>
    <property type="match status" value="1"/>
</dbReference>
<feature type="domain" description="Cyclic nucleotide-binding" evidence="4">
    <location>
        <begin position="20"/>
        <end position="104"/>
    </location>
</feature>
<dbReference type="GO" id="GO:0003677">
    <property type="term" value="F:DNA binding"/>
    <property type="evidence" value="ECO:0007669"/>
    <property type="project" value="UniProtKB-KW"/>
</dbReference>
<dbReference type="SMART" id="SM00419">
    <property type="entry name" value="HTH_CRP"/>
    <property type="match status" value="1"/>
</dbReference>
<evidence type="ECO:0000259" key="5">
    <source>
        <dbReference type="PROSITE" id="PS51063"/>
    </source>
</evidence>
<reference evidence="7" key="1">
    <citation type="submission" date="2017-02" db="EMBL/GenBank/DDBJ databases">
        <authorList>
            <person name="Daims H."/>
        </authorList>
    </citation>
    <scope>NUCLEOTIDE SEQUENCE [LARGE SCALE GENOMIC DNA]</scope>
</reference>
<evidence type="ECO:0000259" key="4">
    <source>
        <dbReference type="PROSITE" id="PS50042"/>
    </source>
</evidence>
<dbReference type="SUPFAM" id="SSF46785">
    <property type="entry name" value="Winged helix' DNA-binding domain"/>
    <property type="match status" value="1"/>
</dbReference>
<dbReference type="GO" id="GO:0003700">
    <property type="term" value="F:DNA-binding transcription factor activity"/>
    <property type="evidence" value="ECO:0007669"/>
    <property type="project" value="TreeGrafter"/>
</dbReference>
<dbReference type="PANTHER" id="PTHR24567">
    <property type="entry name" value="CRP FAMILY TRANSCRIPTIONAL REGULATORY PROTEIN"/>
    <property type="match status" value="1"/>
</dbReference>